<dbReference type="CDD" id="cd00130">
    <property type="entry name" value="PAS"/>
    <property type="match status" value="5"/>
</dbReference>
<dbReference type="PANTHER" id="PTHR43304">
    <property type="entry name" value="PHYTOCHROME-LIKE PROTEIN CPH1"/>
    <property type="match status" value="1"/>
</dbReference>
<dbReference type="InterPro" id="IPR000014">
    <property type="entry name" value="PAS"/>
</dbReference>
<keyword evidence="4" id="KW-0808">Transferase</keyword>
<proteinExistence type="predicted"/>
<protein>
    <recommendedName>
        <fullName evidence="2">histidine kinase</fullName>
        <ecNumber evidence="2">2.7.13.3</ecNumber>
    </recommendedName>
</protein>
<dbReference type="InterPro" id="IPR003661">
    <property type="entry name" value="HisK_dim/P_dom"/>
</dbReference>
<dbReference type="InterPro" id="IPR036890">
    <property type="entry name" value="HATPase_C_sf"/>
</dbReference>
<dbReference type="Pfam" id="PF00512">
    <property type="entry name" value="HisKA"/>
    <property type="match status" value="1"/>
</dbReference>
<reference evidence="12 13" key="1">
    <citation type="submission" date="2023-08" db="EMBL/GenBank/DDBJ databases">
        <title>The draft genome sequence of Paracraurococcus sp. LOR1-02.</title>
        <authorList>
            <person name="Kingkaew E."/>
            <person name="Tanasupawat S."/>
        </authorList>
    </citation>
    <scope>NUCLEOTIDE SEQUENCE [LARGE SCALE GENOMIC DNA]</scope>
    <source>
        <strain evidence="12 13">LOR1-02</strain>
    </source>
</reference>
<dbReference type="InterPro" id="IPR001789">
    <property type="entry name" value="Sig_transdc_resp-reg_receiver"/>
</dbReference>
<dbReference type="Pfam" id="PF13185">
    <property type="entry name" value="GAF_2"/>
    <property type="match status" value="1"/>
</dbReference>
<evidence type="ECO:0000256" key="4">
    <source>
        <dbReference type="ARBA" id="ARBA00022679"/>
    </source>
</evidence>
<feature type="domain" description="Response regulatory" evidence="9">
    <location>
        <begin position="1190"/>
        <end position="1306"/>
    </location>
</feature>
<dbReference type="Gene3D" id="1.10.287.130">
    <property type="match status" value="1"/>
</dbReference>
<dbReference type="Pfam" id="PF13426">
    <property type="entry name" value="PAS_9"/>
    <property type="match status" value="1"/>
</dbReference>
<sequence length="1311" mass="144785">MSASGEVPNESELGLLRRRKAELEIEVRRLEELLRRAGNAADRMSEDAVRQDVELAGARVEMRRVQDAAADAAVLHEQARSEAEAELASAASLNDALTQANTDLRLSRAAFRESSELHRLILESATDYAIFTTDLTGRVTSWNEGAHRILGWKETEILGMPGTLIFTPEDRAAGAQDAEMDTALEQGRAADERWHVRKDGSRFWASGMMMPLVDGEVRGFLKILRDRTEQRRAEAETRAAEARANDILEAMGEAFLALDNDFRVVRVNGKAAELDGRPRDEILGRNHWDLWPATVGTPVDAAYRRCLTERVPVALEHHYVSDRHRLWLEIRAYPTADGIAVFYRDISGRKHDEHVLRTRARRLEIVSETAAKLLDAREPEEVLGPLFQSLAKDLGIDVSLSFVLDEGGDGLSLASSSGVGKEARAWIARLPVDSSCVCSHVALTREPMHATDIMSSNDQRLDLMRRLGMRAYVSFPLIAGGRLLGTLSFGTRQRDRFSEADLAFLGTLAQQVAAVRERLRADAEIRQQKDLLATITDHAAEALFLMNREGRITFANPAAEQMFGWERGELLDCVLHDLLHHHHFDGRPFDATECPLVGALTSGEVLRGYEDVFFCKNGDTVDVACSNAPIKVGGEVTGAVLVVHDITERKRAQRALAVSEARLRESEARFRQLADFSPAIVWFGHPDGTLSYLNQAWYEYTGQAPGEGLALGWAEVVHPEDADRLDTAWLEAREHGLVYDLEARLRRRDGDYRWFRIQAVPLRNDAGAVTGWLGNDVDIHDRKAAEEALLDLNEELESRVAERTADRDRMWRLSTDVMLVARFDATITAVNPAWGMLLGWEEADLLGHHFTDLVHPEDREATLAEVGRLVRGQRVLHFENRYRHRDGSYHWLSWTAVPDEDHIHAVGRDITAEKAAAEELARAQEQLRQAQKMEAVGQLTGGLAHDFNNLLTGIIGSLAMLRRRVAQGRTGDLDRYLDAAQSSASRAAALTHRLLAFSRRQTLDPKPTDVARLVVSMEDLIRRTVGPAIEVRTAMSPDVWTTLCDPNQLESALLNLAINARDAMPDGGHLTIKAVNESLRDGSAARLHGLEPGEYVMVSVTDTGSGMSPDVLERVFEPFFTTKPLGQGTGLGLSMVYGFAQQSNGQVRIDSEVGCGTAVHIYLPRHIGAAAVEGGAVGQATSIEAGVGETVLVVDDEPVIRMLVIEVLRELGYRAVQAADGPEALRALEVERRIDLLVTDVGLPNGMNGRQLAEVARQRRPGLKVLFITGYAEAAVIGSDTLGPGMQVVVKPFTLEALATRIRAMISEDVA</sequence>
<dbReference type="InterPro" id="IPR003594">
    <property type="entry name" value="HATPase_dom"/>
</dbReference>
<dbReference type="EMBL" id="JAUTWS010000066">
    <property type="protein sequence ID" value="MDO9713012.1"/>
    <property type="molecule type" value="Genomic_DNA"/>
</dbReference>
<dbReference type="InterPro" id="IPR052162">
    <property type="entry name" value="Sensor_kinase/Photoreceptor"/>
</dbReference>
<feature type="coiled-coil region" evidence="7">
    <location>
        <begin position="13"/>
        <end position="47"/>
    </location>
</feature>
<dbReference type="PROSITE" id="PS50112">
    <property type="entry name" value="PAS"/>
    <property type="match status" value="5"/>
</dbReference>
<comment type="catalytic activity">
    <reaction evidence="1">
        <text>ATP + protein L-histidine = ADP + protein N-phospho-L-histidine.</text>
        <dbReference type="EC" id="2.7.13.3"/>
    </reaction>
</comment>
<evidence type="ECO:0000256" key="7">
    <source>
        <dbReference type="SAM" id="Coils"/>
    </source>
</evidence>
<keyword evidence="5" id="KW-0418">Kinase</keyword>
<keyword evidence="3 6" id="KW-0597">Phosphoprotein</keyword>
<keyword evidence="7" id="KW-0175">Coiled coil</keyword>
<name>A0ABT9E9Y0_9PROT</name>
<dbReference type="Pfam" id="PF02518">
    <property type="entry name" value="HATPase_c"/>
    <property type="match status" value="1"/>
</dbReference>
<dbReference type="Gene3D" id="3.30.450.40">
    <property type="match status" value="1"/>
</dbReference>
<feature type="domain" description="PAC" evidence="11">
    <location>
        <begin position="739"/>
        <end position="791"/>
    </location>
</feature>
<feature type="domain" description="PAS" evidence="10">
    <location>
        <begin position="818"/>
        <end position="873"/>
    </location>
</feature>
<evidence type="ECO:0000259" key="9">
    <source>
        <dbReference type="PROSITE" id="PS50110"/>
    </source>
</evidence>
<feature type="domain" description="Histidine kinase" evidence="8">
    <location>
        <begin position="942"/>
        <end position="1167"/>
    </location>
</feature>
<dbReference type="EC" id="2.7.13.3" evidence="2"/>
<evidence type="ECO:0000259" key="11">
    <source>
        <dbReference type="PROSITE" id="PS50113"/>
    </source>
</evidence>
<dbReference type="RefSeq" id="WP_305107873.1">
    <property type="nucleotide sequence ID" value="NZ_JAUTWS010000066.1"/>
</dbReference>
<evidence type="ECO:0000256" key="1">
    <source>
        <dbReference type="ARBA" id="ARBA00000085"/>
    </source>
</evidence>
<dbReference type="InterPro" id="IPR013656">
    <property type="entry name" value="PAS_4"/>
</dbReference>
<dbReference type="CDD" id="cd00082">
    <property type="entry name" value="HisKA"/>
    <property type="match status" value="1"/>
</dbReference>
<evidence type="ECO:0000313" key="13">
    <source>
        <dbReference type="Proteomes" id="UP001243009"/>
    </source>
</evidence>
<dbReference type="Pfam" id="PF00072">
    <property type="entry name" value="Response_reg"/>
    <property type="match status" value="1"/>
</dbReference>
<dbReference type="CDD" id="cd18161">
    <property type="entry name" value="REC_hyHK_blue-like"/>
    <property type="match status" value="1"/>
</dbReference>
<dbReference type="InterPro" id="IPR005467">
    <property type="entry name" value="His_kinase_dom"/>
</dbReference>
<evidence type="ECO:0000256" key="2">
    <source>
        <dbReference type="ARBA" id="ARBA00012438"/>
    </source>
</evidence>
<dbReference type="InterPro" id="IPR029016">
    <property type="entry name" value="GAF-like_dom_sf"/>
</dbReference>
<dbReference type="SUPFAM" id="SSF47384">
    <property type="entry name" value="Homodimeric domain of signal transducing histidine kinase"/>
    <property type="match status" value="1"/>
</dbReference>
<dbReference type="InterPro" id="IPR013655">
    <property type="entry name" value="PAS_fold_3"/>
</dbReference>
<dbReference type="Gene3D" id="3.30.450.20">
    <property type="entry name" value="PAS domain"/>
    <property type="match status" value="5"/>
</dbReference>
<evidence type="ECO:0000313" key="12">
    <source>
        <dbReference type="EMBL" id="MDO9713012.1"/>
    </source>
</evidence>
<dbReference type="PROSITE" id="PS50109">
    <property type="entry name" value="HIS_KIN"/>
    <property type="match status" value="1"/>
</dbReference>
<dbReference type="SUPFAM" id="SSF55785">
    <property type="entry name" value="PYP-like sensor domain (PAS domain)"/>
    <property type="match status" value="5"/>
</dbReference>
<dbReference type="Pfam" id="PF08448">
    <property type="entry name" value="PAS_4"/>
    <property type="match status" value="2"/>
</dbReference>
<dbReference type="SMART" id="SM00065">
    <property type="entry name" value="GAF"/>
    <property type="match status" value="1"/>
</dbReference>
<dbReference type="PROSITE" id="PS50113">
    <property type="entry name" value="PAC"/>
    <property type="match status" value="2"/>
</dbReference>
<dbReference type="PROSITE" id="PS50110">
    <property type="entry name" value="RESPONSE_REGULATORY"/>
    <property type="match status" value="1"/>
</dbReference>
<dbReference type="InterPro" id="IPR036097">
    <property type="entry name" value="HisK_dim/P_sf"/>
</dbReference>
<accession>A0ABT9E9Y0</accession>
<dbReference type="PANTHER" id="PTHR43304:SF1">
    <property type="entry name" value="PAC DOMAIN-CONTAINING PROTEIN"/>
    <property type="match status" value="1"/>
</dbReference>
<dbReference type="InterPro" id="IPR003018">
    <property type="entry name" value="GAF"/>
</dbReference>
<dbReference type="Proteomes" id="UP001243009">
    <property type="component" value="Unassembled WGS sequence"/>
</dbReference>
<feature type="domain" description="PAS" evidence="10">
    <location>
        <begin position="528"/>
        <end position="580"/>
    </location>
</feature>
<dbReference type="InterPro" id="IPR000700">
    <property type="entry name" value="PAS-assoc_C"/>
</dbReference>
<organism evidence="12 13">
    <name type="scientific">Paracraurococcus lichenis</name>
    <dbReference type="NCBI Taxonomy" id="3064888"/>
    <lineage>
        <taxon>Bacteria</taxon>
        <taxon>Pseudomonadati</taxon>
        <taxon>Pseudomonadota</taxon>
        <taxon>Alphaproteobacteria</taxon>
        <taxon>Acetobacterales</taxon>
        <taxon>Roseomonadaceae</taxon>
        <taxon>Paracraurococcus</taxon>
    </lineage>
</organism>
<evidence type="ECO:0000256" key="5">
    <source>
        <dbReference type="ARBA" id="ARBA00022777"/>
    </source>
</evidence>
<gene>
    <name evidence="12" type="ORF">Q7A36_32085</name>
</gene>
<dbReference type="NCBIfam" id="TIGR00229">
    <property type="entry name" value="sensory_box"/>
    <property type="match status" value="5"/>
</dbReference>
<dbReference type="SMART" id="SM00086">
    <property type="entry name" value="PAC"/>
    <property type="match status" value="4"/>
</dbReference>
<feature type="domain" description="PAS" evidence="10">
    <location>
        <begin position="666"/>
        <end position="736"/>
    </location>
</feature>
<dbReference type="SUPFAM" id="SSF55874">
    <property type="entry name" value="ATPase domain of HSP90 chaperone/DNA topoisomerase II/histidine kinase"/>
    <property type="match status" value="1"/>
</dbReference>
<evidence type="ECO:0000256" key="3">
    <source>
        <dbReference type="ARBA" id="ARBA00022553"/>
    </source>
</evidence>
<feature type="domain" description="PAC" evidence="11">
    <location>
        <begin position="189"/>
        <end position="239"/>
    </location>
</feature>
<dbReference type="SMART" id="SM00091">
    <property type="entry name" value="PAS"/>
    <property type="match status" value="5"/>
</dbReference>
<dbReference type="SMART" id="SM00388">
    <property type="entry name" value="HisKA"/>
    <property type="match status" value="1"/>
</dbReference>
<evidence type="ECO:0000259" key="10">
    <source>
        <dbReference type="PROSITE" id="PS50112"/>
    </source>
</evidence>
<dbReference type="SUPFAM" id="SSF55781">
    <property type="entry name" value="GAF domain-like"/>
    <property type="match status" value="1"/>
</dbReference>
<dbReference type="InterPro" id="IPR001610">
    <property type="entry name" value="PAC"/>
</dbReference>
<feature type="modified residue" description="4-aspartylphosphate" evidence="6">
    <location>
        <position position="1240"/>
    </location>
</feature>
<feature type="domain" description="PAS" evidence="10">
    <location>
        <begin position="240"/>
        <end position="286"/>
    </location>
</feature>
<dbReference type="PRINTS" id="PR00344">
    <property type="entry name" value="BCTRLSENSOR"/>
</dbReference>
<comment type="caution">
    <text evidence="12">The sequence shown here is derived from an EMBL/GenBank/DDBJ whole genome shotgun (WGS) entry which is preliminary data.</text>
</comment>
<dbReference type="InterPro" id="IPR035965">
    <property type="entry name" value="PAS-like_dom_sf"/>
</dbReference>
<dbReference type="InterPro" id="IPR011006">
    <property type="entry name" value="CheY-like_superfamily"/>
</dbReference>
<dbReference type="SMART" id="SM00387">
    <property type="entry name" value="HATPase_c"/>
    <property type="match status" value="1"/>
</dbReference>
<dbReference type="Gene3D" id="3.40.50.2300">
    <property type="match status" value="1"/>
</dbReference>
<dbReference type="Pfam" id="PF08447">
    <property type="entry name" value="PAS_3"/>
    <property type="match status" value="2"/>
</dbReference>
<keyword evidence="13" id="KW-1185">Reference proteome</keyword>
<dbReference type="Gene3D" id="3.30.565.10">
    <property type="entry name" value="Histidine kinase-like ATPase, C-terminal domain"/>
    <property type="match status" value="1"/>
</dbReference>
<dbReference type="SMART" id="SM00448">
    <property type="entry name" value="REC"/>
    <property type="match status" value="1"/>
</dbReference>
<feature type="domain" description="PAS" evidence="10">
    <location>
        <begin position="114"/>
        <end position="187"/>
    </location>
</feature>
<dbReference type="SUPFAM" id="SSF52172">
    <property type="entry name" value="CheY-like"/>
    <property type="match status" value="1"/>
</dbReference>
<evidence type="ECO:0000259" key="8">
    <source>
        <dbReference type="PROSITE" id="PS50109"/>
    </source>
</evidence>
<dbReference type="InterPro" id="IPR004358">
    <property type="entry name" value="Sig_transdc_His_kin-like_C"/>
</dbReference>
<evidence type="ECO:0000256" key="6">
    <source>
        <dbReference type="PROSITE-ProRule" id="PRU00169"/>
    </source>
</evidence>